<evidence type="ECO:0000259" key="5">
    <source>
        <dbReference type="PROSITE" id="PS51078"/>
    </source>
</evidence>
<proteinExistence type="predicted"/>
<reference evidence="6 7" key="1">
    <citation type="submission" date="2020-05" db="EMBL/GenBank/DDBJ databases">
        <title>Complete genome sequence of Alicycliphilus denitrificans DP3.</title>
        <authorList>
            <person name="Chen X."/>
        </authorList>
    </citation>
    <scope>NUCLEOTIDE SEQUENCE [LARGE SCALE GENOMIC DNA]</scope>
    <source>
        <strain evidence="6 7">DP3</strain>
    </source>
</reference>
<dbReference type="InterPro" id="IPR005471">
    <property type="entry name" value="Tscrpt_reg_IclR_N"/>
</dbReference>
<dbReference type="SUPFAM" id="SSF55781">
    <property type="entry name" value="GAF domain-like"/>
    <property type="match status" value="1"/>
</dbReference>
<dbReference type="Proteomes" id="UP000500755">
    <property type="component" value="Chromosome"/>
</dbReference>
<feature type="domain" description="HTH iclR-type" evidence="4">
    <location>
        <begin position="21"/>
        <end position="83"/>
    </location>
</feature>
<dbReference type="InterPro" id="IPR014757">
    <property type="entry name" value="Tscrpt_reg_IclR_C"/>
</dbReference>
<dbReference type="PANTHER" id="PTHR30136">
    <property type="entry name" value="HELIX-TURN-HELIX TRANSCRIPTIONAL REGULATOR, ICLR FAMILY"/>
    <property type="match status" value="1"/>
</dbReference>
<organism evidence="6 7">
    <name type="scientific">Alicycliphilus denitrificans</name>
    <dbReference type="NCBI Taxonomy" id="179636"/>
    <lineage>
        <taxon>Bacteria</taxon>
        <taxon>Pseudomonadati</taxon>
        <taxon>Pseudomonadota</taxon>
        <taxon>Betaproteobacteria</taxon>
        <taxon>Burkholderiales</taxon>
        <taxon>Comamonadaceae</taxon>
        <taxon>Alicycliphilus</taxon>
    </lineage>
</organism>
<name>A0A858ZVL1_9BURK</name>
<dbReference type="AlphaFoldDB" id="A0A858ZVL1"/>
<dbReference type="GO" id="GO:0003677">
    <property type="term" value="F:DNA binding"/>
    <property type="evidence" value="ECO:0007669"/>
    <property type="project" value="UniProtKB-KW"/>
</dbReference>
<keyword evidence="2" id="KW-0238">DNA-binding</keyword>
<dbReference type="SUPFAM" id="SSF46785">
    <property type="entry name" value="Winged helix' DNA-binding domain"/>
    <property type="match status" value="1"/>
</dbReference>
<dbReference type="Pfam" id="PF01614">
    <property type="entry name" value="IclR_C"/>
    <property type="match status" value="1"/>
</dbReference>
<dbReference type="EMBL" id="CP051298">
    <property type="protein sequence ID" value="QKD44797.1"/>
    <property type="molecule type" value="Genomic_DNA"/>
</dbReference>
<dbReference type="PROSITE" id="PS51077">
    <property type="entry name" value="HTH_ICLR"/>
    <property type="match status" value="1"/>
</dbReference>
<dbReference type="PANTHER" id="PTHR30136:SF33">
    <property type="entry name" value="TRANSCRIPTIONAL REGULATORY PROTEIN"/>
    <property type="match status" value="1"/>
</dbReference>
<dbReference type="RefSeq" id="WP_168727982.1">
    <property type="nucleotide sequence ID" value="NZ_CP051298.1"/>
</dbReference>
<dbReference type="Pfam" id="PF09339">
    <property type="entry name" value="HTH_IclR"/>
    <property type="match status" value="1"/>
</dbReference>
<evidence type="ECO:0000256" key="3">
    <source>
        <dbReference type="ARBA" id="ARBA00023163"/>
    </source>
</evidence>
<keyword evidence="3" id="KW-0804">Transcription</keyword>
<evidence type="ECO:0000313" key="6">
    <source>
        <dbReference type="EMBL" id="QKD44797.1"/>
    </source>
</evidence>
<evidence type="ECO:0000256" key="1">
    <source>
        <dbReference type="ARBA" id="ARBA00023015"/>
    </source>
</evidence>
<feature type="domain" description="IclR-ED" evidence="5">
    <location>
        <begin position="84"/>
        <end position="276"/>
    </location>
</feature>
<dbReference type="GO" id="GO:0003700">
    <property type="term" value="F:DNA-binding transcription factor activity"/>
    <property type="evidence" value="ECO:0007669"/>
    <property type="project" value="TreeGrafter"/>
</dbReference>
<accession>A0A858ZVL1</accession>
<evidence type="ECO:0000313" key="7">
    <source>
        <dbReference type="Proteomes" id="UP000500755"/>
    </source>
</evidence>
<dbReference type="SMART" id="SM00346">
    <property type="entry name" value="HTH_ICLR"/>
    <property type="match status" value="1"/>
</dbReference>
<dbReference type="Gene3D" id="3.30.450.40">
    <property type="match status" value="1"/>
</dbReference>
<dbReference type="InterPro" id="IPR050707">
    <property type="entry name" value="HTH_MetabolicPath_Reg"/>
</dbReference>
<evidence type="ECO:0000256" key="2">
    <source>
        <dbReference type="ARBA" id="ARBA00023125"/>
    </source>
</evidence>
<dbReference type="Gene3D" id="1.10.10.10">
    <property type="entry name" value="Winged helix-like DNA-binding domain superfamily/Winged helix DNA-binding domain"/>
    <property type="match status" value="1"/>
</dbReference>
<dbReference type="GO" id="GO:0045892">
    <property type="term" value="P:negative regulation of DNA-templated transcription"/>
    <property type="evidence" value="ECO:0007669"/>
    <property type="project" value="TreeGrafter"/>
</dbReference>
<sequence>MQPPPSPLPDCAAAAGGRPVVAPFARALSVLSAFAPGERWLGNGDLVERTGLPASTVTRMTRTLVTLGYLRYAADTRRFCLSPSALTLGYRAAADAEIHRAANQRMRLFAERHQVNVHLSSRDRLDLVVIDSCRTSALPAALQPGIGTRLGLASSAAGWALLASLPEAERDYLLQSAEHHPPHGGREHERELAWGQLRRRSREAIGQVRAGGFCVALGESGQPMTVVAAPIQVAGRAPLAVSCLGPASLMGRARSVRELGPALVRMAQEIQLSQGRP</sequence>
<dbReference type="InterPro" id="IPR036388">
    <property type="entry name" value="WH-like_DNA-bd_sf"/>
</dbReference>
<gene>
    <name evidence="6" type="ORF">HF896_14760</name>
</gene>
<dbReference type="PROSITE" id="PS51078">
    <property type="entry name" value="ICLR_ED"/>
    <property type="match status" value="1"/>
</dbReference>
<dbReference type="InterPro" id="IPR036390">
    <property type="entry name" value="WH_DNA-bd_sf"/>
</dbReference>
<protein>
    <submittedName>
        <fullName evidence="6">IclR family transcriptional regulator</fullName>
    </submittedName>
</protein>
<dbReference type="InterPro" id="IPR029016">
    <property type="entry name" value="GAF-like_dom_sf"/>
</dbReference>
<keyword evidence="1" id="KW-0805">Transcription regulation</keyword>
<evidence type="ECO:0000259" key="4">
    <source>
        <dbReference type="PROSITE" id="PS51077"/>
    </source>
</evidence>